<protein>
    <submittedName>
        <fullName evidence="3">Protein asteroid-like protein 1-like</fullName>
    </submittedName>
</protein>
<name>A0ABR1A5E7_HUSHU</name>
<evidence type="ECO:0000256" key="2">
    <source>
        <dbReference type="SAM" id="MobiDB-lite"/>
    </source>
</evidence>
<dbReference type="InterPro" id="IPR029060">
    <property type="entry name" value="PIN-like_dom_sf"/>
</dbReference>
<dbReference type="SUPFAM" id="SSF88723">
    <property type="entry name" value="PIN domain-like"/>
    <property type="match status" value="1"/>
</dbReference>
<dbReference type="PANTHER" id="PTHR15665:SF1">
    <property type="entry name" value="PROTEIN ASTEROID HOMOLOG 1"/>
    <property type="match status" value="1"/>
</dbReference>
<dbReference type="PANTHER" id="PTHR15665">
    <property type="entry name" value="ASTEROID PROTEIN"/>
    <property type="match status" value="1"/>
</dbReference>
<organism evidence="3 4">
    <name type="scientific">Huso huso</name>
    <name type="common">Beluga</name>
    <name type="synonym">Acipenser huso</name>
    <dbReference type="NCBI Taxonomy" id="61971"/>
    <lineage>
        <taxon>Eukaryota</taxon>
        <taxon>Metazoa</taxon>
        <taxon>Chordata</taxon>
        <taxon>Craniata</taxon>
        <taxon>Vertebrata</taxon>
        <taxon>Euteleostomi</taxon>
        <taxon>Actinopterygii</taxon>
        <taxon>Chondrostei</taxon>
        <taxon>Acipenseriformes</taxon>
        <taxon>Acipenseridae</taxon>
        <taxon>Huso</taxon>
    </lineage>
</organism>
<dbReference type="InterPro" id="IPR026832">
    <property type="entry name" value="Asteroid"/>
</dbReference>
<evidence type="ECO:0000313" key="4">
    <source>
        <dbReference type="Proteomes" id="UP001369086"/>
    </source>
</evidence>
<reference evidence="3 4" key="1">
    <citation type="submission" date="2021-05" db="EMBL/GenBank/DDBJ databases">
        <authorList>
            <person name="Zahm M."/>
            <person name="Klopp C."/>
            <person name="Cabau C."/>
            <person name="Kuhl H."/>
            <person name="Suciu R."/>
            <person name="Ciorpac M."/>
            <person name="Holostenco D."/>
            <person name="Gessner J."/>
            <person name="Wuertz S."/>
            <person name="Hohne C."/>
            <person name="Stock M."/>
            <person name="Gislard M."/>
            <person name="Lluch J."/>
            <person name="Milhes M."/>
            <person name="Lampietro C."/>
            <person name="Lopez Roques C."/>
            <person name="Donnadieu C."/>
            <person name="Du K."/>
            <person name="Schartl M."/>
            <person name="Guiguen Y."/>
        </authorList>
    </citation>
    <scope>NUCLEOTIDE SEQUENCE [LARGE SCALE GENOMIC DNA]</scope>
    <source>
        <strain evidence="3">Hh-F2</strain>
        <tissue evidence="3">Blood</tissue>
    </source>
</reference>
<dbReference type="EMBL" id="JAHFZB010000003">
    <property type="protein sequence ID" value="KAK6491755.1"/>
    <property type="molecule type" value="Genomic_DNA"/>
</dbReference>
<gene>
    <name evidence="3" type="ORF">HHUSO_G3917</name>
</gene>
<evidence type="ECO:0000313" key="3">
    <source>
        <dbReference type="EMBL" id="KAK6491755.1"/>
    </source>
</evidence>
<keyword evidence="4" id="KW-1185">Reference proteome</keyword>
<dbReference type="Proteomes" id="UP001369086">
    <property type="component" value="Unassembled WGS sequence"/>
</dbReference>
<accession>A0ABR1A5E7</accession>
<proteinExistence type="inferred from homology"/>
<feature type="region of interest" description="Disordered" evidence="2">
    <location>
        <begin position="627"/>
        <end position="646"/>
    </location>
</feature>
<sequence>MGIPGLTSYVGNNCHFFIDTKLKNTNIIIDGNSLYHHLYFNYGIDKRHGGDYDVFADLARSFFKQLFLCHINPYVLLDGGCDYTDKKFETLKMRAKDRIRVAHSIAGGSNGSVLPLLSREVFQTVLLQLEIPFVQCLAEADWEIASLANQWNCPVLTMDSDFCIFDLKGGYYPLNDFNWRSTSKDKDNSEFYIPALCFSIDKFCAHFNHMNKALLPLFAVISGNDYGYIPAMEDFFSQVIFPLGNVRNAKRNNRIHGLLNWLSRFEEPGEAIEKVLEYLVDSRKDGIRKCLCAAMEEYKLSDSHLAEFFTKGTPLSKVPVAMDMLPDWVVVALGKGKLAPYIIDILLFQRVFLITQVDDSQLPSSHMCSLPIRQVMYGLLLNGRNPSKVGKGAQGKNKGLLVEEYCRHDLTLGKSQVKAVLTRSSESLSLEAIAEVSLPVRLKILLETLGVKPCIVDAVSSHLILPVAVTCYWLTHSVPKPKLMQLQALLMGIVYGELRRLECDAGPRGPTDDVKIACDRLWRMRVRQTDMDIKLAHIFCQWQACIQISLYLNQLLCNPLQQPDISWLYSGTFVHQAFRELKQDRSPDFLLSGCTVACKLFKDILSAVLSDVPADFFQTREKKAKKFTKQQKDGRSKERRSDTDEPLSWRNINNRFSLLLTDDE</sequence>
<comment type="similarity">
    <text evidence="1">Belongs to the asteroid family.</text>
</comment>
<feature type="compositionally biased region" description="Basic and acidic residues" evidence="2">
    <location>
        <begin position="630"/>
        <end position="643"/>
    </location>
</feature>
<dbReference type="Gene3D" id="3.40.50.1010">
    <property type="entry name" value="5'-nuclease"/>
    <property type="match status" value="1"/>
</dbReference>
<comment type="caution">
    <text evidence="3">The sequence shown here is derived from an EMBL/GenBank/DDBJ whole genome shotgun (WGS) entry which is preliminary data.</text>
</comment>
<evidence type="ECO:0000256" key="1">
    <source>
        <dbReference type="ARBA" id="ARBA00007398"/>
    </source>
</evidence>